<dbReference type="InterPro" id="IPR015917">
    <property type="entry name" value="Pept_C14A"/>
</dbReference>
<dbReference type="Gene3D" id="3.40.50.1460">
    <property type="match status" value="1"/>
</dbReference>
<dbReference type="PANTHER" id="PTHR22576:SF41">
    <property type="entry name" value="CASPASE 14, APOPTOSIS-RELATED CYSTEINE PEPTIDASE"/>
    <property type="match status" value="1"/>
</dbReference>
<feature type="non-terminal residue" evidence="5">
    <location>
        <position position="1"/>
    </location>
</feature>
<evidence type="ECO:0000259" key="4">
    <source>
        <dbReference type="PROSITE" id="PS50208"/>
    </source>
</evidence>
<dbReference type="GO" id="GO:0006508">
    <property type="term" value="P:proteolysis"/>
    <property type="evidence" value="ECO:0007669"/>
    <property type="project" value="InterPro"/>
</dbReference>
<dbReference type="SUPFAM" id="SSF52129">
    <property type="entry name" value="Caspase-like"/>
    <property type="match status" value="1"/>
</dbReference>
<feature type="domain" description="Caspase family p10" evidence="3">
    <location>
        <begin position="148"/>
        <end position="242"/>
    </location>
</feature>
<dbReference type="PANTHER" id="PTHR22576">
    <property type="entry name" value="MUCOSA ASSOCIATED LYMPHOID TISSUE LYMPHOMA TRANSLOCATION PROTEIN 1/PARACASPASE"/>
    <property type="match status" value="1"/>
</dbReference>
<keyword evidence="6" id="KW-1185">Reference proteome</keyword>
<dbReference type="RefSeq" id="XP_009059944.1">
    <property type="nucleotide sequence ID" value="XM_009061696.1"/>
</dbReference>
<dbReference type="KEGG" id="lgi:LOTGIDRAFT_74313"/>
<dbReference type="PROSITE" id="PS50208">
    <property type="entry name" value="CASPASE_P20"/>
    <property type="match status" value="1"/>
</dbReference>
<dbReference type="InterPro" id="IPR001309">
    <property type="entry name" value="Pept_C14_p20"/>
</dbReference>
<dbReference type="PRINTS" id="PR00376">
    <property type="entry name" value="IL1BCENZYME"/>
</dbReference>
<feature type="non-terminal residue" evidence="5">
    <location>
        <position position="242"/>
    </location>
</feature>
<evidence type="ECO:0000256" key="2">
    <source>
        <dbReference type="RuleBase" id="RU003971"/>
    </source>
</evidence>
<dbReference type="STRING" id="225164.V3ZXE1"/>
<evidence type="ECO:0000313" key="5">
    <source>
        <dbReference type="EMBL" id="ESO89047.1"/>
    </source>
</evidence>
<protein>
    <recommendedName>
        <fullName evidence="7">Caspase family p20 domain-containing protein</fullName>
    </recommendedName>
</protein>
<dbReference type="InterPro" id="IPR002138">
    <property type="entry name" value="Pept_C14_p10"/>
</dbReference>
<evidence type="ECO:0000313" key="6">
    <source>
        <dbReference type="Proteomes" id="UP000030746"/>
    </source>
</evidence>
<dbReference type="AlphaFoldDB" id="V3ZXE1"/>
<dbReference type="Pfam" id="PF00656">
    <property type="entry name" value="Peptidase_C14"/>
    <property type="match status" value="1"/>
</dbReference>
<accession>V3ZXE1</accession>
<feature type="domain" description="Caspase family p20" evidence="4">
    <location>
        <begin position="6"/>
        <end position="129"/>
    </location>
</feature>
<dbReference type="OrthoDB" id="6046974at2759"/>
<dbReference type="InterPro" id="IPR011600">
    <property type="entry name" value="Pept_C14_caspase"/>
</dbReference>
<dbReference type="SMART" id="SM00115">
    <property type="entry name" value="CASc"/>
    <property type="match status" value="1"/>
</dbReference>
<proteinExistence type="inferred from homology"/>
<dbReference type="Proteomes" id="UP000030746">
    <property type="component" value="Unassembled WGS sequence"/>
</dbReference>
<reference evidence="5 6" key="1">
    <citation type="journal article" date="2013" name="Nature">
        <title>Insights into bilaterian evolution from three spiralian genomes.</title>
        <authorList>
            <person name="Simakov O."/>
            <person name="Marletaz F."/>
            <person name="Cho S.J."/>
            <person name="Edsinger-Gonzales E."/>
            <person name="Havlak P."/>
            <person name="Hellsten U."/>
            <person name="Kuo D.H."/>
            <person name="Larsson T."/>
            <person name="Lv J."/>
            <person name="Arendt D."/>
            <person name="Savage R."/>
            <person name="Osoegawa K."/>
            <person name="de Jong P."/>
            <person name="Grimwood J."/>
            <person name="Chapman J.A."/>
            <person name="Shapiro H."/>
            <person name="Aerts A."/>
            <person name="Otillar R.P."/>
            <person name="Terry A.Y."/>
            <person name="Boore J.L."/>
            <person name="Grigoriev I.V."/>
            <person name="Lindberg D.R."/>
            <person name="Seaver E.C."/>
            <person name="Weisblat D.A."/>
            <person name="Putnam N.H."/>
            <person name="Rokhsar D.S."/>
        </authorList>
    </citation>
    <scope>NUCLEOTIDE SEQUENCE [LARGE SCALE GENOMIC DNA]</scope>
</reference>
<organism evidence="5 6">
    <name type="scientific">Lottia gigantea</name>
    <name type="common">Giant owl limpet</name>
    <dbReference type="NCBI Taxonomy" id="225164"/>
    <lineage>
        <taxon>Eukaryota</taxon>
        <taxon>Metazoa</taxon>
        <taxon>Spiralia</taxon>
        <taxon>Lophotrochozoa</taxon>
        <taxon>Mollusca</taxon>
        <taxon>Gastropoda</taxon>
        <taxon>Patellogastropoda</taxon>
        <taxon>Lottioidea</taxon>
        <taxon>Lottiidae</taxon>
        <taxon>Lottia</taxon>
    </lineage>
</organism>
<evidence type="ECO:0000259" key="3">
    <source>
        <dbReference type="PROSITE" id="PS50207"/>
    </source>
</evidence>
<dbReference type="EMBL" id="KB202619">
    <property type="protein sequence ID" value="ESO89047.1"/>
    <property type="molecule type" value="Genomic_DNA"/>
</dbReference>
<dbReference type="PROSITE" id="PS50207">
    <property type="entry name" value="CASPASE_P10"/>
    <property type="match status" value="1"/>
</dbReference>
<dbReference type="InterPro" id="IPR029030">
    <property type="entry name" value="Caspase-like_dom_sf"/>
</dbReference>
<comment type="similarity">
    <text evidence="1 2">Belongs to the peptidase C14A family.</text>
</comment>
<sequence>NFNHTKRGIAVVVVNEKFEGHSKRAGAELDRELLSYCFRSIGFDVRVFTNLNGFQLVTEMEKIALEMTRDPDFDCFVFAMSSHVEEDIIHATDGYIPTERILELFSDENCKGLIGKPRLFFLQACRGNLFDIGTTVIDEVDSASDKMVITRIPCFKDYLVMCATPPGFYAFRRPSEGSWFIIELCRALQKAGSNQPNILKHLRYVSKCVGRNFESKSEQSLYNAKKQSPVIYSMLVKDILFN</sequence>
<name>V3ZXE1_LOTGI</name>
<dbReference type="HOGENOM" id="CLU_036904_2_0_1"/>
<gene>
    <name evidence="5" type="ORF">LOTGIDRAFT_74313</name>
</gene>
<dbReference type="CTD" id="20252126"/>
<evidence type="ECO:0008006" key="7">
    <source>
        <dbReference type="Google" id="ProtNLM"/>
    </source>
</evidence>
<dbReference type="OMA" id="KPNTHEA"/>
<dbReference type="GeneID" id="20252126"/>
<evidence type="ECO:0000256" key="1">
    <source>
        <dbReference type="ARBA" id="ARBA00010134"/>
    </source>
</evidence>
<dbReference type="InterPro" id="IPR052039">
    <property type="entry name" value="Caspase-related_regulators"/>
</dbReference>
<dbReference type="GO" id="GO:0004197">
    <property type="term" value="F:cysteine-type endopeptidase activity"/>
    <property type="evidence" value="ECO:0007669"/>
    <property type="project" value="InterPro"/>
</dbReference>